<organism evidence="1 2">
    <name type="scientific">Trypanosoma theileri</name>
    <dbReference type="NCBI Taxonomy" id="67003"/>
    <lineage>
        <taxon>Eukaryota</taxon>
        <taxon>Discoba</taxon>
        <taxon>Euglenozoa</taxon>
        <taxon>Kinetoplastea</taxon>
        <taxon>Metakinetoplastina</taxon>
        <taxon>Trypanosomatida</taxon>
        <taxon>Trypanosomatidae</taxon>
        <taxon>Trypanosoma</taxon>
    </lineage>
</organism>
<proteinExistence type="predicted"/>
<dbReference type="Gene3D" id="2.115.10.20">
    <property type="entry name" value="Glycosyl hydrolase domain, family 43"/>
    <property type="match status" value="1"/>
</dbReference>
<dbReference type="RefSeq" id="XP_028880283.1">
    <property type="nucleotide sequence ID" value="XM_029028580.1"/>
</dbReference>
<keyword evidence="2" id="KW-1185">Reference proteome</keyword>
<evidence type="ECO:0000313" key="2">
    <source>
        <dbReference type="Proteomes" id="UP000192257"/>
    </source>
</evidence>
<name>A0A1X0NNE7_9TRYP</name>
<gene>
    <name evidence="1" type="ORF">TM35_000302570</name>
</gene>
<protein>
    <submittedName>
        <fullName evidence="1">Beta-fructofuranosidase-like protein</fullName>
    </submittedName>
</protein>
<dbReference type="SUPFAM" id="SSF75005">
    <property type="entry name" value="Arabinanase/levansucrase/invertase"/>
    <property type="match status" value="1"/>
</dbReference>
<accession>A0A1X0NNE7</accession>
<evidence type="ECO:0000313" key="1">
    <source>
        <dbReference type="EMBL" id="ORC86217.1"/>
    </source>
</evidence>
<dbReference type="EMBL" id="NBCO01000030">
    <property type="protein sequence ID" value="ORC86217.1"/>
    <property type="molecule type" value="Genomic_DNA"/>
</dbReference>
<comment type="caution">
    <text evidence="1">The sequence shown here is derived from an EMBL/GenBank/DDBJ whole genome shotgun (WGS) entry which is preliminary data.</text>
</comment>
<dbReference type="GeneID" id="39988360"/>
<dbReference type="AlphaFoldDB" id="A0A1X0NNE7"/>
<dbReference type="STRING" id="67003.A0A1X0NNE7"/>
<feature type="non-terminal residue" evidence="1">
    <location>
        <position position="1"/>
    </location>
</feature>
<dbReference type="Proteomes" id="UP000192257">
    <property type="component" value="Unassembled WGS sequence"/>
</dbReference>
<dbReference type="InterPro" id="IPR023296">
    <property type="entry name" value="Glyco_hydro_beta-prop_sf"/>
</dbReference>
<dbReference type="OrthoDB" id="202537at2759"/>
<sequence>SFVKLPTNPVLTEYDLLALPLSLAELEYFRDPTNFWVNPDNTSEWLVAFVASAYDDFYVPVSKVFVFATSDPNLAADFRYSHVLWQDTLDLSNELEHPDFFKLGDDYYLKVSTMLSGQDYWVYGNYTKNGDDKTIF</sequence>
<dbReference type="VEuPathDB" id="TriTrypDB:TM35_000302570"/>
<reference evidence="1 2" key="1">
    <citation type="submission" date="2017-03" db="EMBL/GenBank/DDBJ databases">
        <title>An alternative strategy for trypanosome survival in the mammalian bloodstream revealed through genome and transcriptome analysis of the ubiquitous bovine parasite Trypanosoma (Megatrypanum) theileri.</title>
        <authorList>
            <person name="Kelly S."/>
            <person name="Ivens A."/>
            <person name="Mott A."/>
            <person name="O'Neill E."/>
            <person name="Emms D."/>
            <person name="Macleod O."/>
            <person name="Voorheis P."/>
            <person name="Matthews J."/>
            <person name="Matthews K."/>
            <person name="Carrington M."/>
        </authorList>
    </citation>
    <scope>NUCLEOTIDE SEQUENCE [LARGE SCALE GENOMIC DNA]</scope>
    <source>
        <strain evidence="1">Edinburgh</strain>
    </source>
</reference>